<reference evidence="1 2" key="1">
    <citation type="journal article" date="2024" name="Ann. Entomol. Soc. Am.">
        <title>Genomic analyses of the southern and eastern yellowjacket wasps (Hymenoptera: Vespidae) reveal evolutionary signatures of social life.</title>
        <authorList>
            <person name="Catto M.A."/>
            <person name="Caine P.B."/>
            <person name="Orr S.E."/>
            <person name="Hunt B.G."/>
            <person name="Goodisman M.A.D."/>
        </authorList>
    </citation>
    <scope>NUCLEOTIDE SEQUENCE [LARGE SCALE GENOMIC DNA]</scope>
    <source>
        <strain evidence="1">232</strain>
        <tissue evidence="1">Head and thorax</tissue>
    </source>
</reference>
<protein>
    <submittedName>
        <fullName evidence="1">Uncharacterized protein</fullName>
    </submittedName>
</protein>
<sequence length="87" mass="10287">MLFTKNSWQAKARTTLDISMSPRDDQSRFLFPILFNEVSSSYRIRSNTGAYHLTFHWYRRFNAARSKFESFNGHASSFECHLRCGVR</sequence>
<gene>
    <name evidence="1" type="ORF">V1477_015397</name>
</gene>
<evidence type="ECO:0000313" key="1">
    <source>
        <dbReference type="EMBL" id="KAL2731574.1"/>
    </source>
</evidence>
<comment type="caution">
    <text evidence="1">The sequence shown here is derived from an EMBL/GenBank/DDBJ whole genome shotgun (WGS) entry which is preliminary data.</text>
</comment>
<dbReference type="AlphaFoldDB" id="A0ABD2BFP1"/>
<name>A0ABD2BFP1_VESMC</name>
<dbReference type="EMBL" id="JAYRBN010000076">
    <property type="protein sequence ID" value="KAL2731574.1"/>
    <property type="molecule type" value="Genomic_DNA"/>
</dbReference>
<organism evidence="1 2">
    <name type="scientific">Vespula maculifrons</name>
    <name type="common">Eastern yellow jacket</name>
    <name type="synonym">Wasp</name>
    <dbReference type="NCBI Taxonomy" id="7453"/>
    <lineage>
        <taxon>Eukaryota</taxon>
        <taxon>Metazoa</taxon>
        <taxon>Ecdysozoa</taxon>
        <taxon>Arthropoda</taxon>
        <taxon>Hexapoda</taxon>
        <taxon>Insecta</taxon>
        <taxon>Pterygota</taxon>
        <taxon>Neoptera</taxon>
        <taxon>Endopterygota</taxon>
        <taxon>Hymenoptera</taxon>
        <taxon>Apocrita</taxon>
        <taxon>Aculeata</taxon>
        <taxon>Vespoidea</taxon>
        <taxon>Vespidae</taxon>
        <taxon>Vespinae</taxon>
        <taxon>Vespula</taxon>
    </lineage>
</organism>
<keyword evidence="2" id="KW-1185">Reference proteome</keyword>
<accession>A0ABD2BFP1</accession>
<proteinExistence type="predicted"/>
<dbReference type="Proteomes" id="UP001607303">
    <property type="component" value="Unassembled WGS sequence"/>
</dbReference>
<evidence type="ECO:0000313" key="2">
    <source>
        <dbReference type="Proteomes" id="UP001607303"/>
    </source>
</evidence>